<accession>A0A401UTD0</accession>
<protein>
    <submittedName>
        <fullName evidence="1">Uncharacterized protein</fullName>
    </submittedName>
</protein>
<gene>
    <name evidence="1" type="ORF">Ctaglu_43890</name>
</gene>
<reference evidence="1 2" key="1">
    <citation type="submission" date="2018-11" db="EMBL/GenBank/DDBJ databases">
        <title>Genome sequencing and assembly of Clostridium tagluense strain A121.</title>
        <authorList>
            <person name="Murakami T."/>
            <person name="Segawa T."/>
            <person name="Shcherbakova V.A."/>
            <person name="Mori H."/>
            <person name="Yoshimura Y."/>
        </authorList>
    </citation>
    <scope>NUCLEOTIDE SEQUENCE [LARGE SCALE GENOMIC DNA]</scope>
    <source>
        <strain evidence="1 2">A121</strain>
    </source>
</reference>
<name>A0A401UTD0_9CLOT</name>
<evidence type="ECO:0000313" key="2">
    <source>
        <dbReference type="Proteomes" id="UP000287872"/>
    </source>
</evidence>
<dbReference type="Proteomes" id="UP000287872">
    <property type="component" value="Unassembled WGS sequence"/>
</dbReference>
<dbReference type="EMBL" id="BHYK01000041">
    <property type="protein sequence ID" value="GCD12766.1"/>
    <property type="molecule type" value="Genomic_DNA"/>
</dbReference>
<comment type="caution">
    <text evidence="1">The sequence shown here is derived from an EMBL/GenBank/DDBJ whole genome shotgun (WGS) entry which is preliminary data.</text>
</comment>
<sequence>MSKNTCRYCKFCLPEDKERYICADVNYGKDVSETLDVVKAYYSEGLEAFTERTEQEAVHVNTPLSQLKLDGRKRIYLVDLEGKTLSVNTSRAKKLFSDVVVLKISLGDTYDVKAVFSNELFKDGMYLVIK</sequence>
<organism evidence="1 2">
    <name type="scientific">Clostridium tagluense</name>
    <dbReference type="NCBI Taxonomy" id="360422"/>
    <lineage>
        <taxon>Bacteria</taxon>
        <taxon>Bacillati</taxon>
        <taxon>Bacillota</taxon>
        <taxon>Clostridia</taxon>
        <taxon>Eubacteriales</taxon>
        <taxon>Clostridiaceae</taxon>
        <taxon>Clostridium</taxon>
    </lineage>
</organism>
<evidence type="ECO:0000313" key="1">
    <source>
        <dbReference type="EMBL" id="GCD12766.1"/>
    </source>
</evidence>
<proteinExistence type="predicted"/>
<keyword evidence="2" id="KW-1185">Reference proteome</keyword>
<dbReference type="RefSeq" id="WP_125005718.1">
    <property type="nucleotide sequence ID" value="NZ_BHYK01000041.1"/>
</dbReference>
<dbReference type="AlphaFoldDB" id="A0A401UTD0"/>